<comment type="caution">
    <text evidence="1">The sequence shown here is derived from an EMBL/GenBank/DDBJ whole genome shotgun (WGS) entry which is preliminary data.</text>
</comment>
<proteinExistence type="predicted"/>
<sequence>MSSMSWLRCPASSARAPKHSMSPVVSIMSTISSHVRTACSASANDIRRAHRFSFVTCLYDRSEIPQLCRRDTNKCLPSDLRSISRGPWRSFSSSTERTRNDVPGSASLRISLPMLSRVLSRSDEFVPSSASFLPGFGSKVDEAVSREPSDSPGSTSGSPRLIAAKYSSGLFFQVKALPTPAAAGLEAVAELWDVPDRQVVIFPFSATSSLAVTDWRLAWPRRFPPTASLIRPKPDRASLIFPATLLKTVFLSASRSLGLSATLVAEPGGNAEYTAEPSSFLLISNSSSAGRDCVRLTA</sequence>
<gene>
    <name evidence="1" type="ORF">TPAR_05328</name>
</gene>
<reference evidence="1 2" key="1">
    <citation type="submission" date="2018-01" db="EMBL/GenBank/DDBJ databases">
        <title>Harnessing the power of phylogenomics to disentangle the directionality and signatures of interkingdom host jumping in the parasitic fungal genus Tolypocladium.</title>
        <authorList>
            <person name="Quandt C.A."/>
            <person name="Patterson W."/>
            <person name="Spatafora J.W."/>
        </authorList>
    </citation>
    <scope>NUCLEOTIDE SEQUENCE [LARGE SCALE GENOMIC DNA]</scope>
    <source>
        <strain evidence="1 2">NRBC 100945</strain>
    </source>
</reference>
<accession>A0A2S4KWB4</accession>
<dbReference type="AlphaFoldDB" id="A0A2S4KWB4"/>
<evidence type="ECO:0000313" key="1">
    <source>
        <dbReference type="EMBL" id="POR34474.1"/>
    </source>
</evidence>
<protein>
    <submittedName>
        <fullName evidence="1">Uncharacterized protein</fullName>
    </submittedName>
</protein>
<organism evidence="1 2">
    <name type="scientific">Tolypocladium paradoxum</name>
    <dbReference type="NCBI Taxonomy" id="94208"/>
    <lineage>
        <taxon>Eukaryota</taxon>
        <taxon>Fungi</taxon>
        <taxon>Dikarya</taxon>
        <taxon>Ascomycota</taxon>
        <taxon>Pezizomycotina</taxon>
        <taxon>Sordariomycetes</taxon>
        <taxon>Hypocreomycetidae</taxon>
        <taxon>Hypocreales</taxon>
        <taxon>Ophiocordycipitaceae</taxon>
        <taxon>Tolypocladium</taxon>
    </lineage>
</organism>
<keyword evidence="2" id="KW-1185">Reference proteome</keyword>
<evidence type="ECO:0000313" key="2">
    <source>
        <dbReference type="Proteomes" id="UP000237481"/>
    </source>
</evidence>
<dbReference type="Proteomes" id="UP000237481">
    <property type="component" value="Unassembled WGS sequence"/>
</dbReference>
<dbReference type="EMBL" id="PKSG01000520">
    <property type="protein sequence ID" value="POR34474.1"/>
    <property type="molecule type" value="Genomic_DNA"/>
</dbReference>
<name>A0A2S4KWB4_9HYPO</name>